<name>A0A7R8VJ74_TIMDO</name>
<reference evidence="1" key="1">
    <citation type="submission" date="2020-11" db="EMBL/GenBank/DDBJ databases">
        <authorList>
            <person name="Tran Van P."/>
        </authorList>
    </citation>
    <scope>NUCLEOTIDE SEQUENCE</scope>
</reference>
<dbReference type="AlphaFoldDB" id="A0A7R8VJ74"/>
<evidence type="ECO:0000313" key="1">
    <source>
        <dbReference type="EMBL" id="CAD7199585.1"/>
    </source>
</evidence>
<dbReference type="EMBL" id="OA566865">
    <property type="protein sequence ID" value="CAD7199585.1"/>
    <property type="molecule type" value="Genomic_DNA"/>
</dbReference>
<accession>A0A7R8VJ74</accession>
<proteinExistence type="predicted"/>
<sequence>MKMEFRKINCFKLILLLLLILCTATLFLYAGNIAQLEIDTGSLEPLVFRQSLENSTEEKNVLSGKVYDKRKKYLNYMCKFFKDKTMTEKMNTEDKDAMFNHILVDEKHKLLYCYVPKGYLKDLSSQVFHDTCKRYRKPNANLLRVVTLPKQVMDHSYRKLKAATSITRFPFTLPYGHQSDMIVRCSLNHSLKV</sequence>
<protein>
    <submittedName>
        <fullName evidence="1">Uncharacterized protein</fullName>
    </submittedName>
</protein>
<organism evidence="1">
    <name type="scientific">Timema douglasi</name>
    <name type="common">Walking stick</name>
    <dbReference type="NCBI Taxonomy" id="61478"/>
    <lineage>
        <taxon>Eukaryota</taxon>
        <taxon>Metazoa</taxon>
        <taxon>Ecdysozoa</taxon>
        <taxon>Arthropoda</taxon>
        <taxon>Hexapoda</taxon>
        <taxon>Insecta</taxon>
        <taxon>Pterygota</taxon>
        <taxon>Neoptera</taxon>
        <taxon>Polyneoptera</taxon>
        <taxon>Phasmatodea</taxon>
        <taxon>Timematodea</taxon>
        <taxon>Timematoidea</taxon>
        <taxon>Timematidae</taxon>
        <taxon>Timema</taxon>
    </lineage>
</organism>
<gene>
    <name evidence="1" type="ORF">TDIB3V08_LOCUS5833</name>
</gene>